<reference evidence="1" key="1">
    <citation type="journal article" date="2020" name="BMC Genomics">
        <title>Correction to: Identification and distribution of gene clusters required for synthesis of sphingolipid metabolism inhibitors in diverse species of the filamentous fungus Fusarium.</title>
        <authorList>
            <person name="Kim H.S."/>
            <person name="Lohmar J.M."/>
            <person name="Busman M."/>
            <person name="Brown D.W."/>
            <person name="Naumann T.A."/>
            <person name="Divon H.H."/>
            <person name="Lysoe E."/>
            <person name="Uhlig S."/>
            <person name="Proctor R.H."/>
        </authorList>
    </citation>
    <scope>NUCLEOTIDE SEQUENCE</scope>
    <source>
        <strain evidence="1">NRRL 20472</strain>
    </source>
</reference>
<protein>
    <submittedName>
        <fullName evidence="1">Uncharacterized protein</fullName>
    </submittedName>
</protein>
<comment type="caution">
    <text evidence="1">The sequence shown here is derived from an EMBL/GenBank/DDBJ whole genome shotgun (WGS) entry which is preliminary data.</text>
</comment>
<dbReference type="AlphaFoldDB" id="A0A8H4TJX1"/>
<organism evidence="1 2">
    <name type="scientific">Fusarium sarcochroum</name>
    <dbReference type="NCBI Taxonomy" id="1208366"/>
    <lineage>
        <taxon>Eukaryota</taxon>
        <taxon>Fungi</taxon>
        <taxon>Dikarya</taxon>
        <taxon>Ascomycota</taxon>
        <taxon>Pezizomycotina</taxon>
        <taxon>Sordariomycetes</taxon>
        <taxon>Hypocreomycetidae</taxon>
        <taxon>Hypocreales</taxon>
        <taxon>Nectriaceae</taxon>
        <taxon>Fusarium</taxon>
        <taxon>Fusarium lateritium species complex</taxon>
    </lineage>
</organism>
<reference evidence="1" key="2">
    <citation type="submission" date="2020-05" db="EMBL/GenBank/DDBJ databases">
        <authorList>
            <person name="Kim H.-S."/>
            <person name="Proctor R.H."/>
            <person name="Brown D.W."/>
        </authorList>
    </citation>
    <scope>NUCLEOTIDE SEQUENCE</scope>
    <source>
        <strain evidence="1">NRRL 20472</strain>
    </source>
</reference>
<dbReference type="EMBL" id="JABEXW010000666">
    <property type="protein sequence ID" value="KAF4959280.1"/>
    <property type="molecule type" value="Genomic_DNA"/>
</dbReference>
<evidence type="ECO:0000313" key="1">
    <source>
        <dbReference type="EMBL" id="KAF4959280.1"/>
    </source>
</evidence>
<evidence type="ECO:0000313" key="2">
    <source>
        <dbReference type="Proteomes" id="UP000622797"/>
    </source>
</evidence>
<dbReference type="Proteomes" id="UP000622797">
    <property type="component" value="Unassembled WGS sequence"/>
</dbReference>
<dbReference type="OrthoDB" id="5212373at2759"/>
<name>A0A8H4TJX1_9HYPO</name>
<sequence>MRPPVYFISQVPAHLDRALYIPRHGDGVTHFALYDISKEYFEEVGMHPMGSESYKIELYVLRKPSGYHVGDNARFLVNLDASGTSMSIQERCIGREAVEAEVSLPTKQAKGFSIRSKTSAASVEINGELSYPLPDKHTKKAHIRYPYLTVFTKSTSDQVGPVHLQWQVHPLQDGPLRYELVDLQRRSRGHDSESSILAIYHHLGFESELPTSYSHGALLVPSNSTSAFEVKIVSSLIGVLSSVRQQSAFEKKSRIKSLIPGL</sequence>
<proteinExistence type="predicted"/>
<gene>
    <name evidence="1" type="ORF">FSARC_10797</name>
</gene>
<keyword evidence="2" id="KW-1185">Reference proteome</keyword>
<accession>A0A8H4TJX1</accession>